<feature type="transmembrane region" description="Helical" evidence="4">
    <location>
        <begin position="234"/>
        <end position="259"/>
    </location>
</feature>
<dbReference type="PANTHER" id="PTHR10903">
    <property type="entry name" value="GTPASE, IMAP FAMILY MEMBER-RELATED"/>
    <property type="match status" value="1"/>
</dbReference>
<keyword evidence="4" id="KW-0812">Transmembrane</keyword>
<name>A0A672MYL0_SINGR</name>
<dbReference type="InterPro" id="IPR027417">
    <property type="entry name" value="P-loop_NTPase"/>
</dbReference>
<keyword evidence="3" id="KW-0342">GTP-binding</keyword>
<dbReference type="Ensembl" id="ENSSGRT00000045538.1">
    <property type="protein sequence ID" value="ENSSGRP00000042497.1"/>
    <property type="gene ID" value="ENSSGRG00000023033.1"/>
</dbReference>
<proteinExistence type="inferred from homology"/>
<keyword evidence="7" id="KW-1185">Reference proteome</keyword>
<dbReference type="Gene3D" id="3.40.50.300">
    <property type="entry name" value="P-loop containing nucleotide triphosphate hydrolases"/>
    <property type="match status" value="1"/>
</dbReference>
<sequence length="313" mass="35454">MFLFQTAKVSKPERKKLLFGKTGYGKSRAGNTILREKTQCERRQRKVHGRKITVIDTPGFFDTDHNDEETKSEIVKSLIECAPAVDAFIIVLKVGRHTRHENEVVQKFLNTLNENALKHAVILFTFGDQLEGKTVKEFVKASSQLQELVDKCGGRCHVIDNKYWKTRIWGNKSNKVHVKNLLETIDKMLLQKLEEHIQEVEKNISVDNLSPEEIREKAKEMQRKLFMKKILKQLVGAATGAVIGALLGACVALAFIYALSKPLKICIAKRSVVKAAEEADSVCDAMIKAAQLNYKNATKVREFIAFVLKDNRM</sequence>
<keyword evidence="4" id="KW-0472">Membrane</keyword>
<dbReference type="InterPro" id="IPR006703">
    <property type="entry name" value="G_AIG1"/>
</dbReference>
<evidence type="ECO:0000259" key="5">
    <source>
        <dbReference type="PROSITE" id="PS51720"/>
    </source>
</evidence>
<evidence type="ECO:0000256" key="2">
    <source>
        <dbReference type="ARBA" id="ARBA00022741"/>
    </source>
</evidence>
<dbReference type="Proteomes" id="UP000472262">
    <property type="component" value="Unassembled WGS sequence"/>
</dbReference>
<evidence type="ECO:0000256" key="4">
    <source>
        <dbReference type="SAM" id="Phobius"/>
    </source>
</evidence>
<keyword evidence="2" id="KW-0547">Nucleotide-binding</keyword>
<dbReference type="FunFam" id="3.40.50.300:FF:001809">
    <property type="entry name" value="Si:ch1073-365p7.2"/>
    <property type="match status" value="1"/>
</dbReference>
<dbReference type="PROSITE" id="PS51720">
    <property type="entry name" value="G_AIG1"/>
    <property type="match status" value="1"/>
</dbReference>
<reference evidence="6" key="2">
    <citation type="submission" date="2025-09" db="UniProtKB">
        <authorList>
            <consortium name="Ensembl"/>
        </authorList>
    </citation>
    <scope>IDENTIFICATION</scope>
</reference>
<accession>A0A672MYL0</accession>
<dbReference type="Pfam" id="PF04548">
    <property type="entry name" value="AIG1"/>
    <property type="match status" value="1"/>
</dbReference>
<feature type="domain" description="AIG1-type G" evidence="5">
    <location>
        <begin position="11"/>
        <end position="205"/>
    </location>
</feature>
<dbReference type="InParanoid" id="A0A672MYL0"/>
<dbReference type="SUPFAM" id="SSF52540">
    <property type="entry name" value="P-loop containing nucleoside triphosphate hydrolases"/>
    <property type="match status" value="1"/>
</dbReference>
<dbReference type="OMA" id="HTRHENE"/>
<evidence type="ECO:0000256" key="1">
    <source>
        <dbReference type="ARBA" id="ARBA00008535"/>
    </source>
</evidence>
<organism evidence="6 7">
    <name type="scientific">Sinocyclocheilus grahami</name>
    <name type="common">Dianchi golden-line fish</name>
    <name type="synonym">Barbus grahami</name>
    <dbReference type="NCBI Taxonomy" id="75366"/>
    <lineage>
        <taxon>Eukaryota</taxon>
        <taxon>Metazoa</taxon>
        <taxon>Chordata</taxon>
        <taxon>Craniata</taxon>
        <taxon>Vertebrata</taxon>
        <taxon>Euteleostomi</taxon>
        <taxon>Actinopterygii</taxon>
        <taxon>Neopterygii</taxon>
        <taxon>Teleostei</taxon>
        <taxon>Ostariophysi</taxon>
        <taxon>Cypriniformes</taxon>
        <taxon>Cyprinidae</taxon>
        <taxon>Cyprininae</taxon>
        <taxon>Sinocyclocheilus</taxon>
    </lineage>
</organism>
<evidence type="ECO:0000256" key="3">
    <source>
        <dbReference type="ARBA" id="ARBA00023134"/>
    </source>
</evidence>
<dbReference type="InterPro" id="IPR045058">
    <property type="entry name" value="GIMA/IAN/Toc"/>
</dbReference>
<protein>
    <submittedName>
        <fullName evidence="6">Zgc:195075</fullName>
    </submittedName>
</protein>
<evidence type="ECO:0000313" key="7">
    <source>
        <dbReference type="Proteomes" id="UP000472262"/>
    </source>
</evidence>
<dbReference type="PANTHER" id="PTHR10903:SF62">
    <property type="entry name" value="GTPASE IMAP FAMILY MEMBER 4-LIKE-RELATED"/>
    <property type="match status" value="1"/>
</dbReference>
<reference evidence="6" key="1">
    <citation type="submission" date="2025-08" db="UniProtKB">
        <authorList>
            <consortium name="Ensembl"/>
        </authorList>
    </citation>
    <scope>IDENTIFICATION</scope>
</reference>
<keyword evidence="4" id="KW-1133">Transmembrane helix</keyword>
<evidence type="ECO:0000313" key="6">
    <source>
        <dbReference type="Ensembl" id="ENSSGRP00000042497.1"/>
    </source>
</evidence>
<comment type="similarity">
    <text evidence="1">Belongs to the TRAFAC class TrmE-Era-EngA-EngB-Septin-like GTPase superfamily. AIG1/Toc34/Toc159-like paraseptin GTPase family. IAN subfamily.</text>
</comment>
<dbReference type="AlphaFoldDB" id="A0A672MYL0"/>
<dbReference type="GO" id="GO:0005525">
    <property type="term" value="F:GTP binding"/>
    <property type="evidence" value="ECO:0007669"/>
    <property type="project" value="UniProtKB-KW"/>
</dbReference>